<dbReference type="InterPro" id="IPR000835">
    <property type="entry name" value="HTH_MarR-typ"/>
</dbReference>
<dbReference type="RefSeq" id="WP_072505235.1">
    <property type="nucleotide sequence ID" value="NZ_CP016364.1"/>
</dbReference>
<accession>A0A1L3I6Z1</accession>
<dbReference type="KEGG" id="php:PhaeoP97_02419"/>
<evidence type="ECO:0000259" key="1">
    <source>
        <dbReference type="Pfam" id="PF13463"/>
    </source>
</evidence>
<dbReference type="Gene3D" id="1.10.10.10">
    <property type="entry name" value="Winged helix-like DNA-binding domain superfamily/Winged helix DNA-binding domain"/>
    <property type="match status" value="1"/>
</dbReference>
<dbReference type="EMBL" id="CP016364">
    <property type="protein sequence ID" value="APG47807.1"/>
    <property type="molecule type" value="Genomic_DNA"/>
</dbReference>
<dbReference type="Proteomes" id="UP000183859">
    <property type="component" value="Chromosome"/>
</dbReference>
<name>A0A1L3I6Z1_9RHOB</name>
<dbReference type="InterPro" id="IPR036388">
    <property type="entry name" value="WH-like_DNA-bd_sf"/>
</dbReference>
<dbReference type="Pfam" id="PF13463">
    <property type="entry name" value="HTH_27"/>
    <property type="match status" value="1"/>
</dbReference>
<dbReference type="AlphaFoldDB" id="A0A1L3I6Z1"/>
<dbReference type="OrthoDB" id="4550442at2"/>
<reference evidence="3" key="1">
    <citation type="submission" date="2016-07" db="EMBL/GenBank/DDBJ databases">
        <title>Phaeobacter portensis sp. nov., a tropodithietic acid producing bacterium isolated from a German harbor.</title>
        <authorList>
            <person name="Freese H.M."/>
            <person name="Bunk B."/>
            <person name="Breider S."/>
            <person name="Brinkhoff T."/>
        </authorList>
    </citation>
    <scope>NUCLEOTIDE SEQUENCE [LARGE SCALE GENOMIC DNA]</scope>
    <source>
        <strain evidence="3">P97</strain>
    </source>
</reference>
<protein>
    <submittedName>
        <fullName evidence="2">Putative transcription regulator</fullName>
    </submittedName>
</protein>
<evidence type="ECO:0000313" key="2">
    <source>
        <dbReference type="EMBL" id="APG47807.1"/>
    </source>
</evidence>
<keyword evidence="3" id="KW-1185">Reference proteome</keyword>
<dbReference type="SUPFAM" id="SSF46785">
    <property type="entry name" value="Winged helix' DNA-binding domain"/>
    <property type="match status" value="1"/>
</dbReference>
<proteinExistence type="predicted"/>
<organism evidence="2 3">
    <name type="scientific">Phaeobacter porticola</name>
    <dbReference type="NCBI Taxonomy" id="1844006"/>
    <lineage>
        <taxon>Bacteria</taxon>
        <taxon>Pseudomonadati</taxon>
        <taxon>Pseudomonadota</taxon>
        <taxon>Alphaproteobacteria</taxon>
        <taxon>Rhodobacterales</taxon>
        <taxon>Roseobacteraceae</taxon>
        <taxon>Phaeobacter</taxon>
    </lineage>
</organism>
<sequence>MDTFSRSIETARAGEADHSGHVGVEEDLSDFEFALMRTFEGFARWQSECLGLVSSLSASGPEITLLNVIRMNDRPKTIKELARVTNRDDVPNIQYSLRKLASSGLIRKTGSGRGGVTYSATDEGLQVTAAFDAERRKLLLQALEQVPGVEKRVGEATRVLNILTGIYDGIARSATAQRQT</sequence>
<dbReference type="STRING" id="1844006.PhaeoP97_02419"/>
<gene>
    <name evidence="2" type="ORF">PhaeoP97_02419</name>
</gene>
<dbReference type="InterPro" id="IPR036390">
    <property type="entry name" value="WH_DNA-bd_sf"/>
</dbReference>
<feature type="domain" description="HTH marR-type" evidence="1">
    <location>
        <begin position="60"/>
        <end position="124"/>
    </location>
</feature>
<evidence type="ECO:0000313" key="3">
    <source>
        <dbReference type="Proteomes" id="UP000183859"/>
    </source>
</evidence>
<dbReference type="GO" id="GO:0003700">
    <property type="term" value="F:DNA-binding transcription factor activity"/>
    <property type="evidence" value="ECO:0007669"/>
    <property type="project" value="InterPro"/>
</dbReference>